<gene>
    <name evidence="1" type="ORF">Kpho02_04360</name>
</gene>
<reference evidence="1" key="1">
    <citation type="submission" date="2023-02" db="EMBL/GenBank/DDBJ databases">
        <title>Kitasatospora phosalacinea NBRC 14627.</title>
        <authorList>
            <person name="Ichikawa N."/>
            <person name="Sato H."/>
            <person name="Tonouchi N."/>
        </authorList>
    </citation>
    <scope>NUCLEOTIDE SEQUENCE</scope>
    <source>
        <strain evidence="1">NBRC 14627</strain>
    </source>
</reference>
<dbReference type="Proteomes" id="UP001165041">
    <property type="component" value="Unassembled WGS sequence"/>
</dbReference>
<protein>
    <submittedName>
        <fullName evidence="1">Uncharacterized protein</fullName>
    </submittedName>
</protein>
<evidence type="ECO:0000313" key="1">
    <source>
        <dbReference type="EMBL" id="GLW68137.1"/>
    </source>
</evidence>
<organism evidence="1 2">
    <name type="scientific">Kitasatospora phosalacinea</name>
    <dbReference type="NCBI Taxonomy" id="2065"/>
    <lineage>
        <taxon>Bacteria</taxon>
        <taxon>Bacillati</taxon>
        <taxon>Actinomycetota</taxon>
        <taxon>Actinomycetes</taxon>
        <taxon>Kitasatosporales</taxon>
        <taxon>Streptomycetaceae</taxon>
        <taxon>Kitasatospora</taxon>
    </lineage>
</organism>
<name>A0A9W6Q1V6_9ACTN</name>
<comment type="caution">
    <text evidence="1">The sequence shown here is derived from an EMBL/GenBank/DDBJ whole genome shotgun (WGS) entry which is preliminary data.</text>
</comment>
<accession>A0A9W6Q1V6</accession>
<evidence type="ECO:0000313" key="2">
    <source>
        <dbReference type="Proteomes" id="UP001165041"/>
    </source>
</evidence>
<dbReference type="AlphaFoldDB" id="A0A9W6Q1V6"/>
<dbReference type="EMBL" id="BSSA01000001">
    <property type="protein sequence ID" value="GLW68137.1"/>
    <property type="molecule type" value="Genomic_DNA"/>
</dbReference>
<sequence length="89" mass="9375">MSIQHGTSRPCQVQAALPPPPLPPDVLPGVPGTVVVWWSLVQMVRSAQGVMTGPSALADGTTANVNPAPTITQIAVRHEEFNMSWSPHG</sequence>
<proteinExistence type="predicted"/>